<dbReference type="InterPro" id="IPR019557">
    <property type="entry name" value="AminoTfrase-like_pln_mobile"/>
</dbReference>
<dbReference type="GO" id="GO:0010073">
    <property type="term" value="P:meristem maintenance"/>
    <property type="evidence" value="ECO:0007669"/>
    <property type="project" value="InterPro"/>
</dbReference>
<dbReference type="PANTHER" id="PTHR46033">
    <property type="entry name" value="PROTEIN MAIN-LIKE 2"/>
    <property type="match status" value="1"/>
</dbReference>
<dbReference type="AlphaFoldDB" id="A0AAV5KHJ0"/>
<name>A0AAV5KHJ0_9ROSI</name>
<protein>
    <recommendedName>
        <fullName evidence="2">Aminotransferase-like plant mobile domain-containing protein</fullName>
    </recommendedName>
</protein>
<proteinExistence type="predicted"/>
<evidence type="ECO:0000259" key="2">
    <source>
        <dbReference type="Pfam" id="PF10536"/>
    </source>
</evidence>
<organism evidence="3 4">
    <name type="scientific">Rubroshorea leprosula</name>
    <dbReference type="NCBI Taxonomy" id="152421"/>
    <lineage>
        <taxon>Eukaryota</taxon>
        <taxon>Viridiplantae</taxon>
        <taxon>Streptophyta</taxon>
        <taxon>Embryophyta</taxon>
        <taxon>Tracheophyta</taxon>
        <taxon>Spermatophyta</taxon>
        <taxon>Magnoliopsida</taxon>
        <taxon>eudicotyledons</taxon>
        <taxon>Gunneridae</taxon>
        <taxon>Pentapetalae</taxon>
        <taxon>rosids</taxon>
        <taxon>malvids</taxon>
        <taxon>Malvales</taxon>
        <taxon>Dipterocarpaceae</taxon>
        <taxon>Rubroshorea</taxon>
    </lineage>
</organism>
<feature type="compositionally biased region" description="Basic residues" evidence="1">
    <location>
        <begin position="645"/>
        <end position="655"/>
    </location>
</feature>
<sequence>MEEPEKTLVEVREELMVSPTGENPTSRTAHFLKPTVGSGHTPLPEFPLSCVSSVKSVLKPQNLPLSVSFHGWRSRPAGWTAWVEKMAALHEPTWKKAGIHEAIWSSTYQIKKNTDFILGVAEKWCCDTKSFVFPWGETTITLEDVMILGGYSVLGSPVFLPLESPKLKEVEESLKNSRIEIVRSKAKKACPRLWMKMFMDNGSEYEHEAFLVFWLSRYVFTNAHETIREHVFPIAIHLSRGTRIALAPAVLASIYRDLCLLKDAIGASAKLGKEEVFTLTLWSPFQLVQSWIWERFVDVRPNPNSIETGQFRLARWHDVNCKIENVGLALDSAGGSFEWRPYASQIENWKSPKFYRDKEAWMSVNARMDKELESYARFLRASELVGLDCLEQYLPHRVAMQFGMDQDIPDHVARSIETQEIAWSKYSEPISNGKLYIPSRFFKAGVTSRYSEWWKQSLEGLKNAEKSVGRRKRGLKGSKKSPLTSKQKEGDTPTCTGLHQNRSRMVPAVSEGKTEKDAPQGAKRNKKGASPADSNFSLKSKSMEQILKENEVGGNNDTAFPGSHGEVSKKLVDNLKEKKRVEKESAFPGFPLGGSKESAQTVKRKKEGNGEYASPALHPKRSKRSEVNQKGSKESAGSQDLPLRSSKRLLQKHNKGSNSSVPIDGKGAKDSPEDHNLTIADMLRSCKKRGRAKTRDKVSQTSPGHSQSLSSTVADNGGVNYLEPLALLAQKVIENEAVLNGSKRAQDIVLEDQRELLTVQDEALRAGSKKAVEDKHDGNAESPARQLLSINGHREGSSSAIDILGLSLEARISRLERMVAELKAARFDNNKH</sequence>
<evidence type="ECO:0000313" key="3">
    <source>
        <dbReference type="EMBL" id="GKV24075.1"/>
    </source>
</evidence>
<feature type="compositionally biased region" description="Basic residues" evidence="1">
    <location>
        <begin position="469"/>
        <end position="479"/>
    </location>
</feature>
<dbReference type="PANTHER" id="PTHR46033:SF67">
    <property type="entry name" value="AMINOTRANSFERASE-LIKE, PLANT MOBILE DOMAIN FAMILY PROTEIN"/>
    <property type="match status" value="1"/>
</dbReference>
<feature type="compositionally biased region" description="Basic and acidic residues" evidence="1">
    <location>
        <begin position="566"/>
        <end position="585"/>
    </location>
</feature>
<dbReference type="Pfam" id="PF10536">
    <property type="entry name" value="PMD"/>
    <property type="match status" value="1"/>
</dbReference>
<feature type="domain" description="Aminotransferase-like plant mobile" evidence="2">
    <location>
        <begin position="98"/>
        <end position="455"/>
    </location>
</feature>
<evidence type="ECO:0000313" key="4">
    <source>
        <dbReference type="Proteomes" id="UP001054252"/>
    </source>
</evidence>
<gene>
    <name evidence="3" type="ORF">SLEP1_g33735</name>
</gene>
<reference evidence="3 4" key="1">
    <citation type="journal article" date="2021" name="Commun. Biol.">
        <title>The genome of Shorea leprosula (Dipterocarpaceae) highlights the ecological relevance of drought in aseasonal tropical rainforests.</title>
        <authorList>
            <person name="Ng K.K.S."/>
            <person name="Kobayashi M.J."/>
            <person name="Fawcett J.A."/>
            <person name="Hatakeyama M."/>
            <person name="Paape T."/>
            <person name="Ng C.H."/>
            <person name="Ang C.C."/>
            <person name="Tnah L.H."/>
            <person name="Lee C.T."/>
            <person name="Nishiyama T."/>
            <person name="Sese J."/>
            <person name="O'Brien M.J."/>
            <person name="Copetti D."/>
            <person name="Mohd Noor M.I."/>
            <person name="Ong R.C."/>
            <person name="Putra M."/>
            <person name="Sireger I.Z."/>
            <person name="Indrioko S."/>
            <person name="Kosugi Y."/>
            <person name="Izuno A."/>
            <person name="Isagi Y."/>
            <person name="Lee S.L."/>
            <person name="Shimizu K.K."/>
        </authorList>
    </citation>
    <scope>NUCLEOTIDE SEQUENCE [LARGE SCALE GENOMIC DNA]</scope>
    <source>
        <strain evidence="3">214</strain>
    </source>
</reference>
<feature type="compositionally biased region" description="Polar residues" evidence="1">
    <location>
        <begin position="699"/>
        <end position="714"/>
    </location>
</feature>
<dbReference type="Proteomes" id="UP001054252">
    <property type="component" value="Unassembled WGS sequence"/>
</dbReference>
<feature type="region of interest" description="Disordered" evidence="1">
    <location>
        <begin position="552"/>
        <end position="715"/>
    </location>
</feature>
<accession>A0AAV5KHJ0</accession>
<feature type="compositionally biased region" description="Basic and acidic residues" evidence="1">
    <location>
        <begin position="666"/>
        <end position="676"/>
    </location>
</feature>
<dbReference type="InterPro" id="IPR044824">
    <property type="entry name" value="MAIN-like"/>
</dbReference>
<keyword evidence="4" id="KW-1185">Reference proteome</keyword>
<comment type="caution">
    <text evidence="3">The sequence shown here is derived from an EMBL/GenBank/DDBJ whole genome shotgun (WGS) entry which is preliminary data.</text>
</comment>
<dbReference type="EMBL" id="BPVZ01000064">
    <property type="protein sequence ID" value="GKV24075.1"/>
    <property type="molecule type" value="Genomic_DNA"/>
</dbReference>
<feature type="compositionally biased region" description="Basic and acidic residues" evidence="1">
    <location>
        <begin position="624"/>
        <end position="633"/>
    </location>
</feature>
<feature type="region of interest" description="Disordered" evidence="1">
    <location>
        <begin position="464"/>
        <end position="539"/>
    </location>
</feature>
<evidence type="ECO:0000256" key="1">
    <source>
        <dbReference type="SAM" id="MobiDB-lite"/>
    </source>
</evidence>